<reference evidence="4" key="2">
    <citation type="submission" date="2025-09" db="UniProtKB">
        <authorList>
            <consortium name="Ensembl"/>
        </authorList>
    </citation>
    <scope>IDENTIFICATION</scope>
</reference>
<feature type="repeat" description="TNFR-Cys" evidence="1">
    <location>
        <begin position="124"/>
        <end position="165"/>
    </location>
</feature>
<dbReference type="SUPFAM" id="SSF57586">
    <property type="entry name" value="TNF receptor-like"/>
    <property type="match status" value="2"/>
</dbReference>
<dbReference type="GO" id="GO:0002768">
    <property type="term" value="P:immune response-regulating cell surface receptor signaling pathway"/>
    <property type="evidence" value="ECO:0007669"/>
    <property type="project" value="TreeGrafter"/>
</dbReference>
<keyword evidence="2" id="KW-0812">Transmembrane</keyword>
<dbReference type="InterPro" id="IPR008063">
    <property type="entry name" value="Fas_rcpt"/>
</dbReference>
<accession>A0A8P4FVS8</accession>
<dbReference type="GO" id="GO:0009897">
    <property type="term" value="C:external side of plasma membrane"/>
    <property type="evidence" value="ECO:0007669"/>
    <property type="project" value="TreeGrafter"/>
</dbReference>
<dbReference type="Ensembl" id="ENSDLAT00005086864.1">
    <property type="protein sequence ID" value="ENSDLAP00005064935.1"/>
    <property type="gene ID" value="ENSDLAG00005034647.1"/>
</dbReference>
<dbReference type="RefSeq" id="XP_051262116.1">
    <property type="nucleotide sequence ID" value="XM_051406156.1"/>
</dbReference>
<feature type="disulfide bond" evidence="1">
    <location>
        <begin position="41"/>
        <end position="56"/>
    </location>
</feature>
<dbReference type="PROSITE" id="PS50050">
    <property type="entry name" value="TNFR_NGFR_2"/>
    <property type="match status" value="2"/>
</dbReference>
<dbReference type="GO" id="GO:0006915">
    <property type="term" value="P:apoptotic process"/>
    <property type="evidence" value="ECO:0007669"/>
    <property type="project" value="InterPro"/>
</dbReference>
<feature type="transmembrane region" description="Helical" evidence="2">
    <location>
        <begin position="174"/>
        <end position="197"/>
    </location>
</feature>
<dbReference type="GeneTree" id="ENSGT00950000183126"/>
<dbReference type="Gene3D" id="2.10.50.10">
    <property type="entry name" value="Tumor Necrosis Factor Receptor, subunit A, domain 2"/>
    <property type="match status" value="2"/>
</dbReference>
<keyword evidence="2" id="KW-0472">Membrane</keyword>
<keyword evidence="1" id="KW-1015">Disulfide bond</keyword>
<dbReference type="InterPro" id="IPR052135">
    <property type="entry name" value="TNFRSF5"/>
</dbReference>
<dbReference type="OrthoDB" id="9950067at2759"/>
<sequence length="316" mass="35038">MNCTDKNKYISENGRCCDRCPAGSYMKAECDGTEKTKCDECEPGFYTATKNNLRKCHVCKQCSSSYNQRTVTDCRAKHNTVCQCVTGFYCSDNACDHCQPVTSCRLGKGVKVLATQMNDTVCAPCEEGTYSNVTDFHSPCQKHTRCEDFRRVLETPGTKTTDAICGDFKTDCHWMLPAGLWSGLVLTALVLFGLICWREKRKSSRTVSSSVPVKLIEMVPAERNSLLDLPLPSTELKGYCQESCIVNGCELPPFNSDDIAVSDGTHDSMDSCRPITPLKVTVSFAESSNKNGSVGYYTSNFQRTFSEPQEDEWCGT</sequence>
<dbReference type="GO" id="GO:0004888">
    <property type="term" value="F:transmembrane signaling receptor activity"/>
    <property type="evidence" value="ECO:0007669"/>
    <property type="project" value="InterPro"/>
</dbReference>
<feature type="repeat" description="TNFR-Cys" evidence="1">
    <location>
        <begin position="40"/>
        <end position="82"/>
    </location>
</feature>
<evidence type="ECO:0000256" key="2">
    <source>
        <dbReference type="SAM" id="Phobius"/>
    </source>
</evidence>
<dbReference type="GO" id="GO:0006955">
    <property type="term" value="P:immune response"/>
    <property type="evidence" value="ECO:0007669"/>
    <property type="project" value="InterPro"/>
</dbReference>
<keyword evidence="5" id="KW-1185">Reference proteome</keyword>
<dbReference type="Proteomes" id="UP000694389">
    <property type="component" value="Unassembled WGS sequence"/>
</dbReference>
<protein>
    <recommendedName>
        <fullName evidence="3">TNFR-Cys domain-containing protein</fullName>
    </recommendedName>
</protein>
<proteinExistence type="predicted"/>
<feature type="domain" description="TNFR-Cys" evidence="3">
    <location>
        <begin position="40"/>
        <end position="82"/>
    </location>
</feature>
<evidence type="ECO:0000256" key="1">
    <source>
        <dbReference type="PROSITE-ProRule" id="PRU00206"/>
    </source>
</evidence>
<organism evidence="4 5">
    <name type="scientific">Dicentrarchus labrax</name>
    <name type="common">European seabass</name>
    <name type="synonym">Morone labrax</name>
    <dbReference type="NCBI Taxonomy" id="13489"/>
    <lineage>
        <taxon>Eukaryota</taxon>
        <taxon>Metazoa</taxon>
        <taxon>Chordata</taxon>
        <taxon>Craniata</taxon>
        <taxon>Vertebrata</taxon>
        <taxon>Euteleostomi</taxon>
        <taxon>Actinopterygii</taxon>
        <taxon>Neopterygii</taxon>
        <taxon>Teleostei</taxon>
        <taxon>Neoteleostei</taxon>
        <taxon>Acanthomorphata</taxon>
        <taxon>Eupercaria</taxon>
        <taxon>Moronidae</taxon>
        <taxon>Dicentrarchus</taxon>
    </lineage>
</organism>
<dbReference type="OMA" id="CEHCLPV"/>
<comment type="caution">
    <text evidence="1">Lacks conserved residue(s) required for the propagation of feature annotation.</text>
</comment>
<keyword evidence="2" id="KW-1133">Transmembrane helix</keyword>
<evidence type="ECO:0000313" key="5">
    <source>
        <dbReference type="Proteomes" id="UP000694389"/>
    </source>
</evidence>
<dbReference type="AlphaFoldDB" id="A0A8P4FVS8"/>
<dbReference type="SMART" id="SM00208">
    <property type="entry name" value="TNFR"/>
    <property type="match status" value="4"/>
</dbReference>
<evidence type="ECO:0000313" key="4">
    <source>
        <dbReference type="Ensembl" id="ENSDLAP00005064935.1"/>
    </source>
</evidence>
<feature type="disulfide bond" evidence="1">
    <location>
        <begin position="125"/>
        <end position="140"/>
    </location>
</feature>
<reference evidence="4" key="1">
    <citation type="submission" date="2025-08" db="UniProtKB">
        <authorList>
            <consortium name="Ensembl"/>
        </authorList>
    </citation>
    <scope>IDENTIFICATION</scope>
</reference>
<dbReference type="GO" id="GO:0035631">
    <property type="term" value="C:CD40 receptor complex"/>
    <property type="evidence" value="ECO:0007669"/>
    <property type="project" value="TreeGrafter"/>
</dbReference>
<evidence type="ECO:0000259" key="3">
    <source>
        <dbReference type="PROSITE" id="PS50050"/>
    </source>
</evidence>
<dbReference type="PRINTS" id="PR01680">
    <property type="entry name" value="TNFACTORR6"/>
</dbReference>
<dbReference type="Pfam" id="PF00020">
    <property type="entry name" value="TNFR_c6"/>
    <property type="match status" value="2"/>
</dbReference>
<gene>
    <name evidence="4" type="primary">LOC127366822</name>
</gene>
<name>A0A8P4FVS8_DICLA</name>
<feature type="domain" description="TNFR-Cys" evidence="3">
    <location>
        <begin position="124"/>
        <end position="165"/>
    </location>
</feature>
<dbReference type="GeneID" id="127366822"/>
<dbReference type="PANTHER" id="PTHR46875">
    <property type="entry name" value="TUMOR NECROSIS FACTOR RECEPTOR SUPERFAMILY MEMBER 5"/>
    <property type="match status" value="1"/>
</dbReference>
<dbReference type="PANTHER" id="PTHR46875:SF2">
    <property type="entry name" value="TUMOR NECROSIS FACTOR RECEPTOR SUPERFAMILY MEMBER 5-LIKE ISOFORM X1"/>
    <property type="match status" value="1"/>
</dbReference>
<dbReference type="InterPro" id="IPR001368">
    <property type="entry name" value="TNFR/NGFR_Cys_rich_reg"/>
</dbReference>